<dbReference type="InterPro" id="IPR006094">
    <property type="entry name" value="Oxid_FAD_bind_N"/>
</dbReference>
<proteinExistence type="inferred from homology"/>
<dbReference type="SUPFAM" id="SSF56176">
    <property type="entry name" value="FAD-binding/transporter-associated domain-like"/>
    <property type="match status" value="1"/>
</dbReference>
<keyword evidence="4" id="KW-0560">Oxidoreductase</keyword>
<feature type="chain" id="PRO_5041353847" evidence="5">
    <location>
        <begin position="18"/>
        <end position="475"/>
    </location>
</feature>
<evidence type="ECO:0000256" key="5">
    <source>
        <dbReference type="SAM" id="SignalP"/>
    </source>
</evidence>
<dbReference type="Gene3D" id="3.30.465.10">
    <property type="match status" value="1"/>
</dbReference>
<evidence type="ECO:0000313" key="7">
    <source>
        <dbReference type="EMBL" id="KAK0479229.1"/>
    </source>
</evidence>
<evidence type="ECO:0000313" key="8">
    <source>
        <dbReference type="Proteomes" id="UP001175227"/>
    </source>
</evidence>
<dbReference type="PROSITE" id="PS51387">
    <property type="entry name" value="FAD_PCMH"/>
    <property type="match status" value="1"/>
</dbReference>
<dbReference type="GO" id="GO:0016491">
    <property type="term" value="F:oxidoreductase activity"/>
    <property type="evidence" value="ECO:0007669"/>
    <property type="project" value="UniProtKB-KW"/>
</dbReference>
<dbReference type="PANTHER" id="PTHR42973:SF13">
    <property type="entry name" value="FAD-BINDING PCMH-TYPE DOMAIN-CONTAINING PROTEIN"/>
    <property type="match status" value="1"/>
</dbReference>
<gene>
    <name evidence="7" type="ORF">IW261DRAFT_1564589</name>
</gene>
<sequence length="475" mass="50710">MFPAATLLLGLAGTALGFNACQLIADKVSSATDVYYPESSSYVADNEHYATSSSQASKCSVEPGSAEDVGIILATLGKGKTPFGVKGGGHATNQGFSSTTGVEIAMTRFNEVTYNSATQTAVVGAGRIWDDVYEILNAQGINVLGGRVIGVGVAGFTLGGGYSYLSNQYGLAIDNVVAYELVTPNATVVTVTGENDPDLFFSLKGGFNNYGIVTRFTLKAYPQGPIWGGVTTYNASYISAFNAAVVKFCSEVTDPKAAMVMNYAYADGQVTLSTQTFYDGPTRPDGIFDDFLAIPALTQDVTTRSYFDFITSTTFPTELRTVYNHIPTLEYSESTVENMVNELNFWGPTLSAHGATSVTYAVEPFLPSLLTHAPSGSSAYPGSRDHAVFPSIVGLQWVSESEDAVFHDAARQTAKKLGVAGETIYPNYAIYDAPVVDMYGEGVKRMEATRERVDPHGQRIFADIKPNTMGCVGEN</sequence>
<dbReference type="InterPro" id="IPR016169">
    <property type="entry name" value="FAD-bd_PCMH_sub2"/>
</dbReference>
<organism evidence="7 8">
    <name type="scientific">Armillaria novae-zelandiae</name>
    <dbReference type="NCBI Taxonomy" id="153914"/>
    <lineage>
        <taxon>Eukaryota</taxon>
        <taxon>Fungi</taxon>
        <taxon>Dikarya</taxon>
        <taxon>Basidiomycota</taxon>
        <taxon>Agaricomycotina</taxon>
        <taxon>Agaricomycetes</taxon>
        <taxon>Agaricomycetidae</taxon>
        <taxon>Agaricales</taxon>
        <taxon>Marasmiineae</taxon>
        <taxon>Physalacriaceae</taxon>
        <taxon>Armillaria</taxon>
    </lineage>
</organism>
<evidence type="ECO:0000256" key="4">
    <source>
        <dbReference type="ARBA" id="ARBA00023002"/>
    </source>
</evidence>
<evidence type="ECO:0000256" key="1">
    <source>
        <dbReference type="ARBA" id="ARBA00005466"/>
    </source>
</evidence>
<dbReference type="Pfam" id="PF01565">
    <property type="entry name" value="FAD_binding_4"/>
    <property type="match status" value="1"/>
</dbReference>
<comment type="similarity">
    <text evidence="1">Belongs to the oxygen-dependent FAD-linked oxidoreductase family.</text>
</comment>
<evidence type="ECO:0000259" key="6">
    <source>
        <dbReference type="PROSITE" id="PS51387"/>
    </source>
</evidence>
<dbReference type="Proteomes" id="UP001175227">
    <property type="component" value="Unassembled WGS sequence"/>
</dbReference>
<feature type="signal peptide" evidence="5">
    <location>
        <begin position="1"/>
        <end position="17"/>
    </location>
</feature>
<reference evidence="7" key="1">
    <citation type="submission" date="2023-06" db="EMBL/GenBank/DDBJ databases">
        <authorList>
            <consortium name="Lawrence Berkeley National Laboratory"/>
            <person name="Ahrendt S."/>
            <person name="Sahu N."/>
            <person name="Indic B."/>
            <person name="Wong-Bajracharya J."/>
            <person name="Merenyi Z."/>
            <person name="Ke H.-M."/>
            <person name="Monk M."/>
            <person name="Kocsube S."/>
            <person name="Drula E."/>
            <person name="Lipzen A."/>
            <person name="Balint B."/>
            <person name="Henrissat B."/>
            <person name="Andreopoulos B."/>
            <person name="Martin F.M."/>
            <person name="Harder C.B."/>
            <person name="Rigling D."/>
            <person name="Ford K.L."/>
            <person name="Foster G.D."/>
            <person name="Pangilinan J."/>
            <person name="Papanicolaou A."/>
            <person name="Barry K."/>
            <person name="LaButti K."/>
            <person name="Viragh M."/>
            <person name="Koriabine M."/>
            <person name="Yan M."/>
            <person name="Riley R."/>
            <person name="Champramary S."/>
            <person name="Plett K.L."/>
            <person name="Tsai I.J."/>
            <person name="Slot J."/>
            <person name="Sipos G."/>
            <person name="Plett J."/>
            <person name="Nagy L.G."/>
            <person name="Grigoriev I.V."/>
        </authorList>
    </citation>
    <scope>NUCLEOTIDE SEQUENCE</scope>
    <source>
        <strain evidence="7">ICMP 16352</strain>
    </source>
</reference>
<dbReference type="AlphaFoldDB" id="A0AA39P860"/>
<dbReference type="InterPro" id="IPR036318">
    <property type="entry name" value="FAD-bd_PCMH-like_sf"/>
</dbReference>
<evidence type="ECO:0000256" key="3">
    <source>
        <dbReference type="ARBA" id="ARBA00022827"/>
    </source>
</evidence>
<keyword evidence="3" id="KW-0274">FAD</keyword>
<feature type="domain" description="FAD-binding PCMH-type" evidence="6">
    <location>
        <begin position="53"/>
        <end position="223"/>
    </location>
</feature>
<protein>
    <submittedName>
        <fullName evidence="7">FAD dependent oxidoreductase</fullName>
    </submittedName>
</protein>
<dbReference type="InterPro" id="IPR016166">
    <property type="entry name" value="FAD-bd_PCMH"/>
</dbReference>
<name>A0AA39P860_9AGAR</name>
<accession>A0AA39P860</accession>
<keyword evidence="5" id="KW-0732">Signal</keyword>
<dbReference type="GO" id="GO:0071949">
    <property type="term" value="F:FAD binding"/>
    <property type="evidence" value="ECO:0007669"/>
    <property type="project" value="InterPro"/>
</dbReference>
<comment type="caution">
    <text evidence="7">The sequence shown here is derived from an EMBL/GenBank/DDBJ whole genome shotgun (WGS) entry which is preliminary data.</text>
</comment>
<dbReference type="EMBL" id="JAUEPR010000012">
    <property type="protein sequence ID" value="KAK0479229.1"/>
    <property type="molecule type" value="Genomic_DNA"/>
</dbReference>
<dbReference type="PANTHER" id="PTHR42973">
    <property type="entry name" value="BINDING OXIDOREDUCTASE, PUTATIVE (AFU_ORTHOLOGUE AFUA_1G17690)-RELATED"/>
    <property type="match status" value="1"/>
</dbReference>
<keyword evidence="2" id="KW-0285">Flavoprotein</keyword>
<keyword evidence="8" id="KW-1185">Reference proteome</keyword>
<evidence type="ECO:0000256" key="2">
    <source>
        <dbReference type="ARBA" id="ARBA00022630"/>
    </source>
</evidence>
<dbReference type="InterPro" id="IPR050416">
    <property type="entry name" value="FAD-linked_Oxidoreductase"/>
</dbReference>